<accession>A0A1D1UMW4</accession>
<keyword evidence="4" id="KW-1185">Reference proteome</keyword>
<name>A0A1D1UMW4_RAMVA</name>
<feature type="transmembrane region" description="Helical" evidence="2">
    <location>
        <begin position="12"/>
        <end position="32"/>
    </location>
</feature>
<reference evidence="3 4" key="1">
    <citation type="journal article" date="2016" name="Nat. Commun.">
        <title>Extremotolerant tardigrade genome and improved radiotolerance of human cultured cells by tardigrade-unique protein.</title>
        <authorList>
            <person name="Hashimoto T."/>
            <person name="Horikawa D.D."/>
            <person name="Saito Y."/>
            <person name="Kuwahara H."/>
            <person name="Kozuka-Hata H."/>
            <person name="Shin-I T."/>
            <person name="Minakuchi Y."/>
            <person name="Ohishi K."/>
            <person name="Motoyama A."/>
            <person name="Aizu T."/>
            <person name="Enomoto A."/>
            <person name="Kondo K."/>
            <person name="Tanaka S."/>
            <person name="Hara Y."/>
            <person name="Koshikawa S."/>
            <person name="Sagara H."/>
            <person name="Miura T."/>
            <person name="Yokobori S."/>
            <person name="Miyagawa K."/>
            <person name="Suzuki Y."/>
            <person name="Kubo T."/>
            <person name="Oyama M."/>
            <person name="Kohara Y."/>
            <person name="Fujiyama A."/>
            <person name="Arakawa K."/>
            <person name="Katayama T."/>
            <person name="Toyoda A."/>
            <person name="Kunieda T."/>
        </authorList>
    </citation>
    <scope>NUCLEOTIDE SEQUENCE [LARGE SCALE GENOMIC DNA]</scope>
    <source>
        <strain evidence="3 4">YOKOZUNA-1</strain>
    </source>
</reference>
<keyword evidence="2" id="KW-0472">Membrane</keyword>
<dbReference type="Proteomes" id="UP000186922">
    <property type="component" value="Unassembled WGS sequence"/>
</dbReference>
<keyword evidence="2" id="KW-0812">Transmembrane</keyword>
<dbReference type="AlphaFoldDB" id="A0A1D1UMW4"/>
<evidence type="ECO:0000313" key="3">
    <source>
        <dbReference type="EMBL" id="GAU91056.1"/>
    </source>
</evidence>
<comment type="caution">
    <text evidence="3">The sequence shown here is derived from an EMBL/GenBank/DDBJ whole genome shotgun (WGS) entry which is preliminary data.</text>
</comment>
<keyword evidence="2" id="KW-1133">Transmembrane helix</keyword>
<evidence type="ECO:0000256" key="2">
    <source>
        <dbReference type="SAM" id="Phobius"/>
    </source>
</evidence>
<gene>
    <name evidence="3" type="primary">RvY_03384-1</name>
    <name evidence="3" type="synonym">RvY_03384.1</name>
    <name evidence="3" type="ORF">RvY_03384</name>
</gene>
<sequence length="74" mass="8145">MNSQMGSKTGGMSPMVMALGAAALAGGLYYYFWYIPSGQKAMVAIKDEADKLKHPERVERENREHARDAAAGRR</sequence>
<evidence type="ECO:0000313" key="4">
    <source>
        <dbReference type="Proteomes" id="UP000186922"/>
    </source>
</evidence>
<feature type="region of interest" description="Disordered" evidence="1">
    <location>
        <begin position="51"/>
        <end position="74"/>
    </location>
</feature>
<evidence type="ECO:0000256" key="1">
    <source>
        <dbReference type="SAM" id="MobiDB-lite"/>
    </source>
</evidence>
<protein>
    <submittedName>
        <fullName evidence="3">Uncharacterized protein</fullName>
    </submittedName>
</protein>
<proteinExistence type="predicted"/>
<organism evidence="3 4">
    <name type="scientific">Ramazzottius varieornatus</name>
    <name type="common">Water bear</name>
    <name type="synonym">Tardigrade</name>
    <dbReference type="NCBI Taxonomy" id="947166"/>
    <lineage>
        <taxon>Eukaryota</taxon>
        <taxon>Metazoa</taxon>
        <taxon>Ecdysozoa</taxon>
        <taxon>Tardigrada</taxon>
        <taxon>Eutardigrada</taxon>
        <taxon>Parachela</taxon>
        <taxon>Hypsibioidea</taxon>
        <taxon>Ramazzottiidae</taxon>
        <taxon>Ramazzottius</taxon>
    </lineage>
</organism>
<dbReference type="EMBL" id="BDGG01000002">
    <property type="protein sequence ID" value="GAU91056.1"/>
    <property type="molecule type" value="Genomic_DNA"/>
</dbReference>